<gene>
    <name evidence="3" type="ORF">LZG35_02405</name>
</gene>
<dbReference type="InterPro" id="IPR049450">
    <property type="entry name" value="ACOT8-like_C"/>
</dbReference>
<dbReference type="SUPFAM" id="SSF54637">
    <property type="entry name" value="Thioesterase/thiol ester dehydrase-isomerase"/>
    <property type="match status" value="2"/>
</dbReference>
<protein>
    <submittedName>
        <fullName evidence="3">Thioesterase family protein</fullName>
    </submittedName>
</protein>
<dbReference type="RefSeq" id="WP_022997336.1">
    <property type="nucleotide sequence ID" value="NZ_CBDDTQ010000003.1"/>
</dbReference>
<evidence type="ECO:0000259" key="2">
    <source>
        <dbReference type="Pfam" id="PF20789"/>
    </source>
</evidence>
<dbReference type="InterPro" id="IPR049449">
    <property type="entry name" value="TesB_ACOT8-like_N"/>
</dbReference>
<dbReference type="Pfam" id="PF20789">
    <property type="entry name" value="4HBT_3C"/>
    <property type="match status" value="1"/>
</dbReference>
<comment type="caution">
    <text evidence="3">The sequence shown here is derived from an EMBL/GenBank/DDBJ whole genome shotgun (WGS) entry which is preliminary data.</text>
</comment>
<sequence length="269" mass="28725">MSDPISIAASDCVFQQQGQHLNPTGLSRGPWSPDAQHGGAPAALIAALAEEALAGEGYQLVRLTLELVRPVPVAPLESTIKVGGGRTVRRVSVCLQHQGRPVAEGLAVLVLANGIDTGQATDEAPLPAPGDCQEPVTIPGMSREESFHYTAMESRVARGRTDRPGPAAAWLRLTVPLIEDRTTTATARAVAAADFGNGLSWVLPLDRYLFANTDLTVYLQRPPVSEWVGLDSQTWIEPSGIGLTRSVLHDEQGPIGVAQQNLLVRERRP</sequence>
<proteinExistence type="predicted"/>
<evidence type="ECO:0000313" key="4">
    <source>
        <dbReference type="Proteomes" id="UP001107961"/>
    </source>
</evidence>
<keyword evidence="4" id="KW-1185">Reference proteome</keyword>
<reference evidence="3" key="1">
    <citation type="submission" date="2022-01" db="EMBL/GenBank/DDBJ databases">
        <authorList>
            <person name="Karlyshev A.V."/>
            <person name="Jaspars M."/>
        </authorList>
    </citation>
    <scope>NUCLEOTIDE SEQUENCE</scope>
    <source>
        <strain evidence="3">AGSA3-2</strain>
    </source>
</reference>
<dbReference type="Gene3D" id="2.40.160.210">
    <property type="entry name" value="Acyl-CoA thioesterase, double hotdog domain"/>
    <property type="match status" value="1"/>
</dbReference>
<name>A0A9Q3W3L6_9GAMM</name>
<dbReference type="InterPro" id="IPR029069">
    <property type="entry name" value="HotDog_dom_sf"/>
</dbReference>
<organism evidence="3 4">
    <name type="scientific">Alloalcanivorax xenomutans</name>
    <dbReference type="NCBI Taxonomy" id="1094342"/>
    <lineage>
        <taxon>Bacteria</taxon>
        <taxon>Pseudomonadati</taxon>
        <taxon>Pseudomonadota</taxon>
        <taxon>Gammaproteobacteria</taxon>
        <taxon>Oceanospirillales</taxon>
        <taxon>Alcanivoracaceae</taxon>
        <taxon>Alloalcanivorax</taxon>
    </lineage>
</organism>
<dbReference type="AlphaFoldDB" id="A0A9Q3W3L6"/>
<accession>A0A9Q3W3L6</accession>
<dbReference type="EMBL" id="JAJVKT010000002">
    <property type="protein sequence ID" value="MCE7507473.1"/>
    <property type="molecule type" value="Genomic_DNA"/>
</dbReference>
<evidence type="ECO:0000259" key="1">
    <source>
        <dbReference type="Pfam" id="PF13622"/>
    </source>
</evidence>
<feature type="domain" description="Acyl-CoA thioesterase-like C-terminal" evidence="2">
    <location>
        <begin position="132"/>
        <end position="264"/>
    </location>
</feature>
<evidence type="ECO:0000313" key="3">
    <source>
        <dbReference type="EMBL" id="MCE7507473.1"/>
    </source>
</evidence>
<dbReference type="GeneID" id="94688874"/>
<dbReference type="Pfam" id="PF13622">
    <property type="entry name" value="4HBT_3"/>
    <property type="match status" value="1"/>
</dbReference>
<feature type="domain" description="Acyl-CoA thioesterase-like N-terminal HotDog" evidence="1">
    <location>
        <begin position="28"/>
        <end position="109"/>
    </location>
</feature>
<dbReference type="InterPro" id="IPR042171">
    <property type="entry name" value="Acyl-CoA_hotdog"/>
</dbReference>
<dbReference type="Proteomes" id="UP001107961">
    <property type="component" value="Unassembled WGS sequence"/>
</dbReference>